<dbReference type="Pfam" id="PF00158">
    <property type="entry name" value="Sigma54_activat"/>
    <property type="match status" value="1"/>
</dbReference>
<reference evidence="2 3" key="1">
    <citation type="submission" date="2016-11" db="EMBL/GenBank/DDBJ databases">
        <title>Interaction between Lactobacillus species and yeast in water kefir.</title>
        <authorList>
            <person name="Behr J."/>
            <person name="Xu D."/>
            <person name="Vogel R.F."/>
        </authorList>
    </citation>
    <scope>NUCLEOTIDE SEQUENCE [LARGE SCALE GENOMIC DNA]</scope>
    <source>
        <strain evidence="2 3">TMW 1.1822</strain>
        <plasmid evidence="3">pl11822-2</plasmid>
    </source>
</reference>
<name>A0A3S6QSC9_9LACO</name>
<evidence type="ECO:0000259" key="1">
    <source>
        <dbReference type="Pfam" id="PF00158"/>
    </source>
</evidence>
<protein>
    <recommendedName>
        <fullName evidence="1">Sigma-54 factor interaction domain-containing protein</fullName>
    </recommendedName>
</protein>
<dbReference type="RefSeq" id="WP_141055993.1">
    <property type="nucleotide sequence ID" value="NZ_CP018178.1"/>
</dbReference>
<gene>
    <name evidence="2" type="ORF">BSQ49_12380</name>
</gene>
<dbReference type="SUPFAM" id="SSF52540">
    <property type="entry name" value="P-loop containing nucleoside triphosphate hydrolases"/>
    <property type="match status" value="1"/>
</dbReference>
<dbReference type="AlphaFoldDB" id="A0A3S6QSC9"/>
<dbReference type="InterPro" id="IPR002078">
    <property type="entry name" value="Sigma_54_int"/>
</dbReference>
<dbReference type="KEGG" id="lhw:BSQ49_12380"/>
<accession>A0A3S6QSC9</accession>
<dbReference type="Gene3D" id="3.40.50.300">
    <property type="entry name" value="P-loop containing nucleotide triphosphate hydrolases"/>
    <property type="match status" value="1"/>
</dbReference>
<sequence>MVKVNARPVLFLDKQVLEERYQATLKNEYSTLKKLEEQKNRSDAFDDIIGAKASLSSAVRQLKSAANYPGIGLPVILTGHTGTGKSFLAQKYFDYCVDIEAIEKNGQFVNFKCQIKLEILAAHQ</sequence>
<feature type="domain" description="Sigma-54 factor interaction" evidence="1">
    <location>
        <begin position="48"/>
        <end position="114"/>
    </location>
</feature>
<proteinExistence type="predicted"/>
<dbReference type="GO" id="GO:0006355">
    <property type="term" value="P:regulation of DNA-templated transcription"/>
    <property type="evidence" value="ECO:0007669"/>
    <property type="project" value="InterPro"/>
</dbReference>
<dbReference type="EMBL" id="CP018178">
    <property type="protein sequence ID" value="AUJ31032.1"/>
    <property type="molecule type" value="Genomic_DNA"/>
</dbReference>
<keyword evidence="2" id="KW-0614">Plasmid</keyword>
<organism evidence="2 3">
    <name type="scientific">Liquorilactobacillus hordei</name>
    <dbReference type="NCBI Taxonomy" id="468911"/>
    <lineage>
        <taxon>Bacteria</taxon>
        <taxon>Bacillati</taxon>
        <taxon>Bacillota</taxon>
        <taxon>Bacilli</taxon>
        <taxon>Lactobacillales</taxon>
        <taxon>Lactobacillaceae</taxon>
        <taxon>Liquorilactobacillus</taxon>
    </lineage>
</organism>
<evidence type="ECO:0000313" key="2">
    <source>
        <dbReference type="EMBL" id="AUJ31032.1"/>
    </source>
</evidence>
<dbReference type="GO" id="GO:0005524">
    <property type="term" value="F:ATP binding"/>
    <property type="evidence" value="ECO:0007669"/>
    <property type="project" value="InterPro"/>
</dbReference>
<dbReference type="InterPro" id="IPR027417">
    <property type="entry name" value="P-loop_NTPase"/>
</dbReference>
<evidence type="ECO:0000313" key="3">
    <source>
        <dbReference type="Proteomes" id="UP000314960"/>
    </source>
</evidence>
<geneLocation type="plasmid" evidence="3">
    <name>pl11822-2</name>
</geneLocation>
<dbReference type="Proteomes" id="UP000314960">
    <property type="component" value="Plasmid pL11822-2"/>
</dbReference>